<reference evidence="2 3" key="1">
    <citation type="submission" date="2019-10" db="EMBL/GenBank/DDBJ databases">
        <title>Prolixibacter strains distinguished by the presence of nitrate reductase genes were adept at nitrate-dependent anaerobic corrosion of metallic iron and carbon steel.</title>
        <authorList>
            <person name="Iino T."/>
            <person name="Shono N."/>
            <person name="Ito K."/>
            <person name="Nakamura R."/>
            <person name="Sueoka K."/>
            <person name="Harayama S."/>
            <person name="Ohkuma M."/>
        </authorList>
    </citation>
    <scope>NUCLEOTIDE SEQUENCE [LARGE SCALE GENOMIC DNA]</scope>
    <source>
        <strain evidence="2 3">JCM 13498</strain>
    </source>
</reference>
<organism evidence="2 3">
    <name type="scientific">Prolixibacter bellariivorans</name>
    <dbReference type="NCBI Taxonomy" id="314319"/>
    <lineage>
        <taxon>Bacteria</taxon>
        <taxon>Pseudomonadati</taxon>
        <taxon>Bacteroidota</taxon>
        <taxon>Bacteroidia</taxon>
        <taxon>Marinilabiliales</taxon>
        <taxon>Prolixibacteraceae</taxon>
        <taxon>Prolixibacter</taxon>
    </lineage>
</organism>
<feature type="domain" description="Endonuclease/exonuclease/phosphatase" evidence="1">
    <location>
        <begin position="27"/>
        <end position="334"/>
    </location>
</feature>
<dbReference type="InterPro" id="IPR005135">
    <property type="entry name" value="Endo/exonuclease/phosphatase"/>
</dbReference>
<keyword evidence="2" id="KW-0255">Endonuclease</keyword>
<gene>
    <name evidence="2" type="ORF">PbJCM13498_22590</name>
</gene>
<dbReference type="EMBL" id="BLAX01000001">
    <property type="protein sequence ID" value="GET33396.1"/>
    <property type="molecule type" value="Genomic_DNA"/>
</dbReference>
<evidence type="ECO:0000313" key="2">
    <source>
        <dbReference type="EMBL" id="GET33396.1"/>
    </source>
</evidence>
<keyword evidence="2" id="KW-0540">Nuclease</keyword>
<dbReference type="Pfam" id="PF19580">
    <property type="entry name" value="Exo_endo_phos_3"/>
    <property type="match status" value="1"/>
</dbReference>
<keyword evidence="2" id="KW-0378">Hydrolase</keyword>
<name>A0A5M4B0L1_9BACT</name>
<keyword evidence="3" id="KW-1185">Reference proteome</keyword>
<proteinExistence type="predicted"/>
<comment type="caution">
    <text evidence="2">The sequence shown here is derived from an EMBL/GenBank/DDBJ whole genome shotgun (WGS) entry which is preliminary data.</text>
</comment>
<dbReference type="InterPro" id="IPR036691">
    <property type="entry name" value="Endo/exonu/phosph_ase_sf"/>
</dbReference>
<evidence type="ECO:0000313" key="3">
    <source>
        <dbReference type="Proteomes" id="UP000391834"/>
    </source>
</evidence>
<sequence>MMLAGSLLLIDSCSTPRKSEPKVKATSVVFYNVENLFDTINNQGERDFEFTPESPKKWNSERYTKKLNDISHVLMDVDTVGEPGLIGLAEIENQSVLNDLVRTKRMAPEKYQIIHEESPDYRGIDVALLYRPDIFKEITHTVIGIHFKDDPDYHTRDILYAKLLTGKHDTLHVFVNHWPSRLGGLEKSQPKRVFVASVLRAQVDSLLAINPRSKIIIMGDMNDEPENKSLFDVLKAIPGTDGTLHSLLYQASMKGKGTYYFRGNWNMLDNLVVSHDLLTAKNGWTTVPASGMVFHEKWMEYHNKKGEMAPNRTYGGPNYYGGISDHFPVYFILHR</sequence>
<dbReference type="PANTHER" id="PTHR42834:SF1">
    <property type="entry name" value="ENDONUCLEASE_EXONUCLEASE_PHOSPHATASE FAMILY PROTEIN (AFU_ORTHOLOGUE AFUA_3G09210)"/>
    <property type="match status" value="1"/>
</dbReference>
<evidence type="ECO:0000259" key="1">
    <source>
        <dbReference type="Pfam" id="PF19580"/>
    </source>
</evidence>
<dbReference type="AlphaFoldDB" id="A0A5M4B0L1"/>
<dbReference type="GO" id="GO:0004519">
    <property type="term" value="F:endonuclease activity"/>
    <property type="evidence" value="ECO:0007669"/>
    <property type="project" value="UniProtKB-KW"/>
</dbReference>
<accession>A0A5M4B0L1</accession>
<dbReference type="Proteomes" id="UP000391834">
    <property type="component" value="Unassembled WGS sequence"/>
</dbReference>
<protein>
    <submittedName>
        <fullName evidence="2">Endonuclease</fullName>
    </submittedName>
</protein>
<dbReference type="Gene3D" id="3.60.10.10">
    <property type="entry name" value="Endonuclease/exonuclease/phosphatase"/>
    <property type="match status" value="1"/>
</dbReference>
<dbReference type="SUPFAM" id="SSF56219">
    <property type="entry name" value="DNase I-like"/>
    <property type="match status" value="1"/>
</dbReference>
<dbReference type="PANTHER" id="PTHR42834">
    <property type="entry name" value="ENDONUCLEASE/EXONUCLEASE/PHOSPHATASE FAMILY PROTEIN (AFU_ORTHOLOGUE AFUA_3G09210)"/>
    <property type="match status" value="1"/>
</dbReference>